<dbReference type="SMART" id="SM00829">
    <property type="entry name" value="PKS_ER"/>
    <property type="match status" value="1"/>
</dbReference>
<proteinExistence type="predicted"/>
<accession>A0ABS1F569</accession>
<name>A0ABS1F569_9PROT</name>
<dbReference type="EMBL" id="JAENHM010000044">
    <property type="protein sequence ID" value="MBK1838555.1"/>
    <property type="molecule type" value="Genomic_DNA"/>
</dbReference>
<evidence type="ECO:0000313" key="2">
    <source>
        <dbReference type="EMBL" id="MBK1838555.1"/>
    </source>
</evidence>
<gene>
    <name evidence="2" type="ORF">JHL17_14135</name>
</gene>
<evidence type="ECO:0000313" key="3">
    <source>
        <dbReference type="Proteomes" id="UP000652760"/>
    </source>
</evidence>
<keyword evidence="3" id="KW-1185">Reference proteome</keyword>
<comment type="caution">
    <text evidence="2">The sequence shown here is derived from an EMBL/GenBank/DDBJ whole genome shotgun (WGS) entry which is preliminary data.</text>
</comment>
<organism evidence="2 3">
    <name type="scientific">Azospirillum endophyticum</name>
    <dbReference type="NCBI Taxonomy" id="2800326"/>
    <lineage>
        <taxon>Bacteria</taxon>
        <taxon>Pseudomonadati</taxon>
        <taxon>Pseudomonadota</taxon>
        <taxon>Alphaproteobacteria</taxon>
        <taxon>Rhodospirillales</taxon>
        <taxon>Azospirillaceae</taxon>
        <taxon>Azospirillum</taxon>
    </lineage>
</organism>
<dbReference type="InterPro" id="IPR020843">
    <property type="entry name" value="ER"/>
</dbReference>
<sequence length="337" mass="34792">MRAYQLEAPRLDALRMVELSRPAPGAGEVLVRLRAASLNYVDLAVATGAFPAPSLPLIPVTDGAGELVEIGPGVTGVVEGDRVIPHFLPDWSAGALPPVAGRRMRGITMPGSLADYAVVPVASLVPVPHHLSFTEAATLPIAATTAWRAVRTGALRPGSTVLLLGTGGVSLFALQFAKASGARVIITSSSDAKLERAKALGADKTINYTTTPDWDARVLELTDGAGVDLVVETGGAGTFARSLNATAAEGTVFVVGFLSGADLQASLFPIIMKMLKVVGSNTGSVADLREAVRAIDAGRIRPVVDRVHEFEDAADAYATLSRGSHFGKIAIALGNGG</sequence>
<dbReference type="RefSeq" id="WP_200194113.1">
    <property type="nucleotide sequence ID" value="NZ_JAENHM010000044.1"/>
</dbReference>
<dbReference type="InterPro" id="IPR013149">
    <property type="entry name" value="ADH-like_C"/>
</dbReference>
<dbReference type="InterPro" id="IPR052711">
    <property type="entry name" value="Zinc_ADH-like"/>
</dbReference>
<dbReference type="InterPro" id="IPR013154">
    <property type="entry name" value="ADH-like_N"/>
</dbReference>
<dbReference type="SUPFAM" id="SSF51735">
    <property type="entry name" value="NAD(P)-binding Rossmann-fold domains"/>
    <property type="match status" value="1"/>
</dbReference>
<dbReference type="Gene3D" id="3.40.50.720">
    <property type="entry name" value="NAD(P)-binding Rossmann-like Domain"/>
    <property type="match status" value="1"/>
</dbReference>
<feature type="domain" description="Enoyl reductase (ER)" evidence="1">
    <location>
        <begin position="9"/>
        <end position="331"/>
    </location>
</feature>
<dbReference type="Proteomes" id="UP000652760">
    <property type="component" value="Unassembled WGS sequence"/>
</dbReference>
<dbReference type="Pfam" id="PF00107">
    <property type="entry name" value="ADH_zinc_N"/>
    <property type="match status" value="1"/>
</dbReference>
<dbReference type="InterPro" id="IPR036291">
    <property type="entry name" value="NAD(P)-bd_dom_sf"/>
</dbReference>
<protein>
    <submittedName>
        <fullName evidence="2">NAD(P)-dependent alcohol dehydrogenase</fullName>
    </submittedName>
</protein>
<evidence type="ECO:0000259" key="1">
    <source>
        <dbReference type="SMART" id="SM00829"/>
    </source>
</evidence>
<reference evidence="3" key="1">
    <citation type="submission" date="2021-01" db="EMBL/GenBank/DDBJ databases">
        <title>Genome public.</title>
        <authorList>
            <person name="Liu C."/>
            <person name="Sun Q."/>
        </authorList>
    </citation>
    <scope>NUCLEOTIDE SEQUENCE [LARGE SCALE GENOMIC DNA]</scope>
    <source>
        <strain evidence="3">YIM B02556</strain>
    </source>
</reference>
<dbReference type="InterPro" id="IPR011032">
    <property type="entry name" value="GroES-like_sf"/>
</dbReference>
<dbReference type="Pfam" id="PF08240">
    <property type="entry name" value="ADH_N"/>
    <property type="match status" value="1"/>
</dbReference>
<dbReference type="PANTHER" id="PTHR45033">
    <property type="match status" value="1"/>
</dbReference>
<dbReference type="SUPFAM" id="SSF50129">
    <property type="entry name" value="GroES-like"/>
    <property type="match status" value="1"/>
</dbReference>
<dbReference type="Gene3D" id="3.90.180.10">
    <property type="entry name" value="Medium-chain alcohol dehydrogenases, catalytic domain"/>
    <property type="match status" value="1"/>
</dbReference>
<dbReference type="CDD" id="cd08276">
    <property type="entry name" value="MDR7"/>
    <property type="match status" value="1"/>
</dbReference>
<dbReference type="PANTHER" id="PTHR45033:SF2">
    <property type="entry name" value="ZINC-TYPE ALCOHOL DEHYDROGENASE-LIKE PROTEIN C1773.06C"/>
    <property type="match status" value="1"/>
</dbReference>